<organism evidence="1">
    <name type="scientific">marine sediment metagenome</name>
    <dbReference type="NCBI Taxonomy" id="412755"/>
    <lineage>
        <taxon>unclassified sequences</taxon>
        <taxon>metagenomes</taxon>
        <taxon>ecological metagenomes</taxon>
    </lineage>
</organism>
<evidence type="ECO:0000313" key="1">
    <source>
        <dbReference type="EMBL" id="GAI30465.1"/>
    </source>
</evidence>
<sequence length="33" mass="3889">LHHGQLVAYGYFLKTGFPDSWVEQWALPIEEKE</sequence>
<accession>X1NUN5</accession>
<protein>
    <submittedName>
        <fullName evidence="1">Uncharacterized protein</fullName>
    </submittedName>
</protein>
<proteinExistence type="predicted"/>
<reference evidence="1" key="1">
    <citation type="journal article" date="2014" name="Front. Microbiol.">
        <title>High frequency of phylogenetically diverse reductive dehalogenase-homologous genes in deep subseafloor sedimentary metagenomes.</title>
        <authorList>
            <person name="Kawai M."/>
            <person name="Futagami T."/>
            <person name="Toyoda A."/>
            <person name="Takaki Y."/>
            <person name="Nishi S."/>
            <person name="Hori S."/>
            <person name="Arai W."/>
            <person name="Tsubouchi T."/>
            <person name="Morono Y."/>
            <person name="Uchiyama I."/>
            <person name="Ito T."/>
            <person name="Fujiyama A."/>
            <person name="Inagaki F."/>
            <person name="Takami H."/>
        </authorList>
    </citation>
    <scope>NUCLEOTIDE SEQUENCE</scope>
    <source>
        <strain evidence="1">Expedition CK06-06</strain>
    </source>
</reference>
<name>X1NUN5_9ZZZZ</name>
<comment type="caution">
    <text evidence="1">The sequence shown here is derived from an EMBL/GenBank/DDBJ whole genome shotgun (WGS) entry which is preliminary data.</text>
</comment>
<feature type="non-terminal residue" evidence="1">
    <location>
        <position position="1"/>
    </location>
</feature>
<dbReference type="AlphaFoldDB" id="X1NUN5"/>
<dbReference type="EMBL" id="BARV01016745">
    <property type="protein sequence ID" value="GAI30465.1"/>
    <property type="molecule type" value="Genomic_DNA"/>
</dbReference>
<gene>
    <name evidence="1" type="ORF">S06H3_28666</name>
</gene>